<sequence length="460" mass="49954">MASPRVHLRGTPSYNTFVTAYFNNKLPSTRPLEIHQPRTTSDVRTAVARANDHTCSIGVRSGGHLFAATSLVADGILIDTTDINPALVYDAGTQSVAFGPGMRAGQLCAALCSHGRFFPFAHAATVGAGGFTLAGGQGWFMRGWGATAEWVAALEIVTAAGEAVVASETQHEELFYAARGGGQGFFGVVTKIFARTVAAKRIWRLVAVFDAGDRDTFRKALGAVLGANDGTPKCGVDVAAATVYSDREEPGGEQVGSGVLRLAVSAVAYADSLSEAKRMLAAFESLPKELGDLCVHHETTAETNWQALFEQQSVTFPPDRHERWQCDSILNDPAVPREELLDAIYPALCELPSRRSVGVVFIAETFPDEKKTAFSLPHQYYIATYTCWNDAALDAPMESWLKRTYEKVQRVGCGTYVADYDESLRHSKVMTDYALARFQEARRKWDPNGRFAGGVGFAKY</sequence>
<dbReference type="Proteomes" id="UP000326924">
    <property type="component" value="Unassembled WGS sequence"/>
</dbReference>
<keyword evidence="4" id="KW-0274">FAD</keyword>
<reference evidence="7 8" key="1">
    <citation type="submission" date="2019-09" db="EMBL/GenBank/DDBJ databases">
        <title>Draft genome of the ectomycorrhizal ascomycete Sphaerosporella brunnea.</title>
        <authorList>
            <consortium name="DOE Joint Genome Institute"/>
            <person name="Benucci G.M."/>
            <person name="Marozzi G."/>
            <person name="Antonielli L."/>
            <person name="Sanchez S."/>
            <person name="Marco P."/>
            <person name="Wang X."/>
            <person name="Falini L.B."/>
            <person name="Barry K."/>
            <person name="Haridas S."/>
            <person name="Lipzen A."/>
            <person name="Labutti K."/>
            <person name="Grigoriev I.V."/>
            <person name="Murat C."/>
            <person name="Martin F."/>
            <person name="Albertini E."/>
            <person name="Donnini D."/>
            <person name="Bonito G."/>
        </authorList>
    </citation>
    <scope>NUCLEOTIDE SEQUENCE [LARGE SCALE GENOMIC DNA]</scope>
    <source>
        <strain evidence="7 8">Sb_GMNB300</strain>
    </source>
</reference>
<dbReference type="InterPro" id="IPR006093">
    <property type="entry name" value="Oxy_OxRdtase_FAD_BS"/>
</dbReference>
<dbReference type="InterPro" id="IPR016169">
    <property type="entry name" value="FAD-bd_PCMH_sub2"/>
</dbReference>
<keyword evidence="5" id="KW-0560">Oxidoreductase</keyword>
<comment type="similarity">
    <text evidence="2">Belongs to the oxygen-dependent FAD-linked oxidoreductase family.</text>
</comment>
<dbReference type="AlphaFoldDB" id="A0A5J5F1Y7"/>
<evidence type="ECO:0000256" key="3">
    <source>
        <dbReference type="ARBA" id="ARBA00022630"/>
    </source>
</evidence>
<organism evidence="7 8">
    <name type="scientific">Sphaerosporella brunnea</name>
    <dbReference type="NCBI Taxonomy" id="1250544"/>
    <lineage>
        <taxon>Eukaryota</taxon>
        <taxon>Fungi</taxon>
        <taxon>Dikarya</taxon>
        <taxon>Ascomycota</taxon>
        <taxon>Pezizomycotina</taxon>
        <taxon>Pezizomycetes</taxon>
        <taxon>Pezizales</taxon>
        <taxon>Pyronemataceae</taxon>
        <taxon>Sphaerosporella</taxon>
    </lineage>
</organism>
<keyword evidence="3" id="KW-0285">Flavoprotein</keyword>
<evidence type="ECO:0000313" key="7">
    <source>
        <dbReference type="EMBL" id="KAA8909856.1"/>
    </source>
</evidence>
<dbReference type="PROSITE" id="PS00862">
    <property type="entry name" value="OX2_COVAL_FAD"/>
    <property type="match status" value="1"/>
</dbReference>
<dbReference type="EMBL" id="VXIS01000053">
    <property type="protein sequence ID" value="KAA8909856.1"/>
    <property type="molecule type" value="Genomic_DNA"/>
</dbReference>
<dbReference type="InterPro" id="IPR006094">
    <property type="entry name" value="Oxid_FAD_bind_N"/>
</dbReference>
<comment type="cofactor">
    <cofactor evidence="1">
        <name>FAD</name>
        <dbReference type="ChEBI" id="CHEBI:57692"/>
    </cofactor>
</comment>
<dbReference type="PANTHER" id="PTHR42973">
    <property type="entry name" value="BINDING OXIDOREDUCTASE, PUTATIVE (AFU_ORTHOLOGUE AFUA_1G17690)-RELATED"/>
    <property type="match status" value="1"/>
</dbReference>
<evidence type="ECO:0000256" key="5">
    <source>
        <dbReference type="ARBA" id="ARBA00023002"/>
    </source>
</evidence>
<comment type="caution">
    <text evidence="7">The sequence shown here is derived from an EMBL/GenBank/DDBJ whole genome shotgun (WGS) entry which is preliminary data.</text>
</comment>
<dbReference type="InterPro" id="IPR016166">
    <property type="entry name" value="FAD-bd_PCMH"/>
</dbReference>
<dbReference type="PROSITE" id="PS51387">
    <property type="entry name" value="FAD_PCMH"/>
    <property type="match status" value="1"/>
</dbReference>
<dbReference type="Pfam" id="PF01565">
    <property type="entry name" value="FAD_binding_4"/>
    <property type="match status" value="1"/>
</dbReference>
<dbReference type="OrthoDB" id="415825at2759"/>
<keyword evidence="8" id="KW-1185">Reference proteome</keyword>
<evidence type="ECO:0000256" key="4">
    <source>
        <dbReference type="ARBA" id="ARBA00022827"/>
    </source>
</evidence>
<dbReference type="PANTHER" id="PTHR42973:SF39">
    <property type="entry name" value="FAD-BINDING PCMH-TYPE DOMAIN-CONTAINING PROTEIN"/>
    <property type="match status" value="1"/>
</dbReference>
<dbReference type="InParanoid" id="A0A5J5F1Y7"/>
<evidence type="ECO:0000256" key="1">
    <source>
        <dbReference type="ARBA" id="ARBA00001974"/>
    </source>
</evidence>
<proteinExistence type="inferred from homology"/>
<accession>A0A5J5F1Y7</accession>
<protein>
    <recommendedName>
        <fullName evidence="6">FAD-binding PCMH-type domain-containing protein</fullName>
    </recommendedName>
</protein>
<name>A0A5J5F1Y7_9PEZI</name>
<evidence type="ECO:0000259" key="6">
    <source>
        <dbReference type="PROSITE" id="PS51387"/>
    </source>
</evidence>
<dbReference type="InterPro" id="IPR036318">
    <property type="entry name" value="FAD-bd_PCMH-like_sf"/>
</dbReference>
<dbReference type="Gene3D" id="3.40.462.20">
    <property type="match status" value="1"/>
</dbReference>
<feature type="domain" description="FAD-binding PCMH-type" evidence="6">
    <location>
        <begin position="27"/>
        <end position="199"/>
    </location>
</feature>
<dbReference type="InterPro" id="IPR016164">
    <property type="entry name" value="FAD-linked_Oxase-like_C"/>
</dbReference>
<dbReference type="InterPro" id="IPR050416">
    <property type="entry name" value="FAD-linked_Oxidoreductase"/>
</dbReference>
<dbReference type="SUPFAM" id="SSF56176">
    <property type="entry name" value="FAD-binding/transporter-associated domain-like"/>
    <property type="match status" value="1"/>
</dbReference>
<evidence type="ECO:0000313" key="8">
    <source>
        <dbReference type="Proteomes" id="UP000326924"/>
    </source>
</evidence>
<dbReference type="GO" id="GO:0016491">
    <property type="term" value="F:oxidoreductase activity"/>
    <property type="evidence" value="ECO:0007669"/>
    <property type="project" value="UniProtKB-KW"/>
</dbReference>
<dbReference type="Gene3D" id="3.30.465.10">
    <property type="match status" value="1"/>
</dbReference>
<dbReference type="SUPFAM" id="SSF55103">
    <property type="entry name" value="FAD-linked oxidases, C-terminal domain"/>
    <property type="match status" value="1"/>
</dbReference>
<dbReference type="GO" id="GO:0071949">
    <property type="term" value="F:FAD binding"/>
    <property type="evidence" value="ECO:0007669"/>
    <property type="project" value="InterPro"/>
</dbReference>
<gene>
    <name evidence="7" type="ORF">FN846DRAFT_898169</name>
</gene>
<evidence type="ECO:0000256" key="2">
    <source>
        <dbReference type="ARBA" id="ARBA00005466"/>
    </source>
</evidence>